<feature type="transmembrane region" description="Helical" evidence="6">
    <location>
        <begin position="140"/>
        <end position="161"/>
    </location>
</feature>
<evidence type="ECO:0000256" key="6">
    <source>
        <dbReference type="SAM" id="Phobius"/>
    </source>
</evidence>
<evidence type="ECO:0000256" key="2">
    <source>
        <dbReference type="ARBA" id="ARBA00022692"/>
    </source>
</evidence>
<dbReference type="GeneID" id="105427329"/>
<comment type="subcellular location">
    <subcellularLocation>
        <location evidence="1">Membrane</location>
    </subcellularLocation>
</comment>
<feature type="region of interest" description="Disordered" evidence="5">
    <location>
        <begin position="88"/>
        <end position="110"/>
    </location>
</feature>
<evidence type="ECO:0000256" key="1">
    <source>
        <dbReference type="ARBA" id="ARBA00004370"/>
    </source>
</evidence>
<keyword evidence="2 6" id="KW-0812">Transmembrane</keyword>
<sequence length="366" mass="42343">MKTNEHIDYKTSKMENFNPSKVSPKCRRPLRKIENNSLNNNSQSLQLKEEQPSLSNEESEESFEDQNIEQMQLIKNNNELDNEVQLYPGLQNHSSSPKKENNSKKSKDTKPVIKQETNLYKFLQKFYKILNFIQNINNSYIVYIFIAIIAIVIVLSQFNIFKIQTQTINNPTSLLYKFIERIRTKFHNQKSDTWNDISSAIQEVSKNPKKPSIILLFANDITTMDCLANELAHVSRTILNADSHLVFNPKDFGNDAGEIINTLNEYSPEEKKVVMIRDILNINVEAIKDLHNLCDRINPLIAEVIYIFTVQTNSYHSPQKKLDFIEKQIYNKLSRSINQDILAALVTRITDGVIVLVQSEPNLKYC</sequence>
<keyword evidence="7" id="KW-1185">Reference proteome</keyword>
<dbReference type="Gene3D" id="3.40.50.12190">
    <property type="match status" value="1"/>
</dbReference>
<dbReference type="Proteomes" id="UP000504615">
    <property type="component" value="Unplaced"/>
</dbReference>
<evidence type="ECO:0000256" key="3">
    <source>
        <dbReference type="ARBA" id="ARBA00022989"/>
    </source>
</evidence>
<feature type="compositionally biased region" description="Basic and acidic residues" evidence="5">
    <location>
        <begin position="97"/>
        <end position="110"/>
    </location>
</feature>
<dbReference type="InterPro" id="IPR008662">
    <property type="entry name" value="TOIP1/2"/>
</dbReference>
<feature type="compositionally biased region" description="Low complexity" evidence="5">
    <location>
        <begin position="35"/>
        <end position="56"/>
    </location>
</feature>
<dbReference type="PANTHER" id="PTHR18843">
    <property type="entry name" value="TORSIN-1A-INTERACTING PROTEIN"/>
    <property type="match status" value="1"/>
</dbReference>
<evidence type="ECO:0000313" key="8">
    <source>
        <dbReference type="RefSeq" id="XP_011637296.1"/>
    </source>
</evidence>
<feature type="region of interest" description="Disordered" evidence="5">
    <location>
        <begin position="1"/>
        <end position="66"/>
    </location>
</feature>
<proteinExistence type="predicted"/>
<evidence type="ECO:0000256" key="4">
    <source>
        <dbReference type="ARBA" id="ARBA00023136"/>
    </source>
</evidence>
<dbReference type="GO" id="GO:0016020">
    <property type="term" value="C:membrane"/>
    <property type="evidence" value="ECO:0007669"/>
    <property type="project" value="UniProtKB-SubCell"/>
</dbReference>
<dbReference type="RefSeq" id="XP_011637296.1">
    <property type="nucleotide sequence ID" value="XM_011638994.2"/>
</dbReference>
<dbReference type="InterPro" id="IPR038599">
    <property type="entry name" value="LAP1C-like_C_sf"/>
</dbReference>
<evidence type="ECO:0000313" key="7">
    <source>
        <dbReference type="Proteomes" id="UP000504615"/>
    </source>
</evidence>
<dbReference type="CTD" id="40158"/>
<feature type="compositionally biased region" description="Basic and acidic residues" evidence="5">
    <location>
        <begin position="1"/>
        <end position="13"/>
    </location>
</feature>
<dbReference type="GO" id="GO:0061024">
    <property type="term" value="P:membrane organization"/>
    <property type="evidence" value="ECO:0007669"/>
    <property type="project" value="TreeGrafter"/>
</dbReference>
<dbReference type="OrthoDB" id="6258998at2759"/>
<dbReference type="PANTHER" id="PTHR18843:SF7">
    <property type="entry name" value="LAMINA-ASSOCIATED POLYPEPTIDE 1B ISOFORM 1-RELATED"/>
    <property type="match status" value="1"/>
</dbReference>
<protein>
    <submittedName>
        <fullName evidence="8">Uncharacterized protein LOC105427329</fullName>
    </submittedName>
</protein>
<evidence type="ECO:0000256" key="5">
    <source>
        <dbReference type="SAM" id="MobiDB-lite"/>
    </source>
</evidence>
<feature type="compositionally biased region" description="Acidic residues" evidence="5">
    <location>
        <begin position="57"/>
        <end position="66"/>
    </location>
</feature>
<dbReference type="AlphaFoldDB" id="A0A6I9W5M0"/>
<reference evidence="8" key="1">
    <citation type="submission" date="2025-08" db="UniProtKB">
        <authorList>
            <consortium name="RefSeq"/>
        </authorList>
    </citation>
    <scope>IDENTIFICATION</scope>
</reference>
<keyword evidence="4 6" id="KW-0472">Membrane</keyword>
<dbReference type="KEGG" id="pbar:105427329"/>
<keyword evidence="3 6" id="KW-1133">Transmembrane helix</keyword>
<dbReference type="GO" id="GO:0001671">
    <property type="term" value="F:ATPase activator activity"/>
    <property type="evidence" value="ECO:0007669"/>
    <property type="project" value="InterPro"/>
</dbReference>
<gene>
    <name evidence="8" type="primary">LOC105427329</name>
</gene>
<organism evidence="7 8">
    <name type="scientific">Pogonomyrmex barbatus</name>
    <name type="common">red harvester ant</name>
    <dbReference type="NCBI Taxonomy" id="144034"/>
    <lineage>
        <taxon>Eukaryota</taxon>
        <taxon>Metazoa</taxon>
        <taxon>Ecdysozoa</taxon>
        <taxon>Arthropoda</taxon>
        <taxon>Hexapoda</taxon>
        <taxon>Insecta</taxon>
        <taxon>Pterygota</taxon>
        <taxon>Neoptera</taxon>
        <taxon>Endopterygota</taxon>
        <taxon>Hymenoptera</taxon>
        <taxon>Apocrita</taxon>
        <taxon>Aculeata</taxon>
        <taxon>Formicoidea</taxon>
        <taxon>Formicidae</taxon>
        <taxon>Myrmicinae</taxon>
        <taxon>Pogonomyrmex</taxon>
    </lineage>
</organism>
<accession>A0A6I9W5M0</accession>
<name>A0A6I9W5M0_9HYME</name>